<dbReference type="InterPro" id="IPR001806">
    <property type="entry name" value="Small_GTPase"/>
</dbReference>
<dbReference type="GO" id="GO:0005525">
    <property type="term" value="F:GTP binding"/>
    <property type="evidence" value="ECO:0007669"/>
    <property type="project" value="InterPro"/>
</dbReference>
<dbReference type="GO" id="GO:0003924">
    <property type="term" value="F:GTPase activity"/>
    <property type="evidence" value="ECO:0007669"/>
    <property type="project" value="InterPro"/>
</dbReference>
<proteinExistence type="inferred from homology"/>
<dbReference type="InterPro" id="IPR027417">
    <property type="entry name" value="P-loop_NTPase"/>
</dbReference>
<dbReference type="EMBL" id="RRYP01014461">
    <property type="protein sequence ID" value="TNV75967.1"/>
    <property type="molecule type" value="Genomic_DNA"/>
</dbReference>
<evidence type="ECO:0000256" key="1">
    <source>
        <dbReference type="ARBA" id="ARBA00006270"/>
    </source>
</evidence>
<dbReference type="NCBIfam" id="TIGR00231">
    <property type="entry name" value="small_GTP"/>
    <property type="match status" value="1"/>
</dbReference>
<dbReference type="PANTHER" id="PTHR47979">
    <property type="entry name" value="DRAB11-RELATED"/>
    <property type="match status" value="1"/>
</dbReference>
<dbReference type="SMART" id="SM00174">
    <property type="entry name" value="RHO"/>
    <property type="match status" value="1"/>
</dbReference>
<evidence type="ECO:0000313" key="3">
    <source>
        <dbReference type="EMBL" id="TNV75967.1"/>
    </source>
</evidence>
<feature type="compositionally biased region" description="Polar residues" evidence="2">
    <location>
        <begin position="204"/>
        <end position="213"/>
    </location>
</feature>
<protein>
    <submittedName>
        <fullName evidence="3">Uncharacterized protein</fullName>
    </submittedName>
</protein>
<dbReference type="CDD" id="cd00154">
    <property type="entry name" value="Rab"/>
    <property type="match status" value="1"/>
</dbReference>
<dbReference type="PROSITE" id="PS51421">
    <property type="entry name" value="RAS"/>
    <property type="match status" value="1"/>
</dbReference>
<dbReference type="SMART" id="SM00175">
    <property type="entry name" value="RAB"/>
    <property type="match status" value="1"/>
</dbReference>
<dbReference type="SMART" id="SM00173">
    <property type="entry name" value="RAS"/>
    <property type="match status" value="1"/>
</dbReference>
<evidence type="ECO:0000313" key="4">
    <source>
        <dbReference type="Proteomes" id="UP000785679"/>
    </source>
</evidence>
<name>A0A8J8NIB9_HALGN</name>
<accession>A0A8J8NIB9</accession>
<sequence length="219" mass="24642">MNSRSDPDCDYVYKVVLSGEMGVGKSNILQRYHKGIFTRISPTIGVEFLTKKIILQNGLVVKAQIWDTSGSERYRSITTGHYRSAVGALLVFDLSDRESFEQLSYWLNCLREHADEQLVVALVANKYDLVQSDPGARQVTEVEIQAFVKENELLYFGESSALSDRNIKEVVESLMENIHRVQVQVEEKRAKDSLKLKEKYSHQDPGSSQNTSICGCGGS</sequence>
<dbReference type="Proteomes" id="UP000785679">
    <property type="component" value="Unassembled WGS sequence"/>
</dbReference>
<comment type="caution">
    <text evidence="3">The sequence shown here is derived from an EMBL/GenBank/DDBJ whole genome shotgun (WGS) entry which is preliminary data.</text>
</comment>
<keyword evidence="4" id="KW-1185">Reference proteome</keyword>
<comment type="similarity">
    <text evidence="1">Belongs to the small GTPase superfamily. Rab family.</text>
</comment>
<feature type="region of interest" description="Disordered" evidence="2">
    <location>
        <begin position="194"/>
        <end position="219"/>
    </location>
</feature>
<dbReference type="SUPFAM" id="SSF52540">
    <property type="entry name" value="P-loop containing nucleoside triphosphate hydrolases"/>
    <property type="match status" value="1"/>
</dbReference>
<dbReference type="FunFam" id="3.40.50.300:FF:001329">
    <property type="entry name" value="Small GTP-binding protein, putative"/>
    <property type="match status" value="1"/>
</dbReference>
<dbReference type="InterPro" id="IPR005225">
    <property type="entry name" value="Small_GTP-bd"/>
</dbReference>
<dbReference type="Gene3D" id="3.40.50.300">
    <property type="entry name" value="P-loop containing nucleotide triphosphate hydrolases"/>
    <property type="match status" value="1"/>
</dbReference>
<dbReference type="PRINTS" id="PR00449">
    <property type="entry name" value="RASTRNSFRMNG"/>
</dbReference>
<dbReference type="InterPro" id="IPR050209">
    <property type="entry name" value="Rab_GTPases_membrane_traffic"/>
</dbReference>
<evidence type="ECO:0000256" key="2">
    <source>
        <dbReference type="SAM" id="MobiDB-lite"/>
    </source>
</evidence>
<dbReference type="PROSITE" id="PS51419">
    <property type="entry name" value="RAB"/>
    <property type="match status" value="1"/>
</dbReference>
<gene>
    <name evidence="3" type="ORF">FGO68_gene11031</name>
</gene>
<dbReference type="Pfam" id="PF00071">
    <property type="entry name" value="Ras"/>
    <property type="match status" value="1"/>
</dbReference>
<dbReference type="OrthoDB" id="308018at2759"/>
<reference evidence="3" key="1">
    <citation type="submission" date="2019-06" db="EMBL/GenBank/DDBJ databases">
        <authorList>
            <person name="Zheng W."/>
        </authorList>
    </citation>
    <scope>NUCLEOTIDE SEQUENCE</scope>
    <source>
        <strain evidence="3">QDHG01</strain>
    </source>
</reference>
<dbReference type="AlphaFoldDB" id="A0A8J8NIB9"/>
<organism evidence="3 4">
    <name type="scientific">Halteria grandinella</name>
    <dbReference type="NCBI Taxonomy" id="5974"/>
    <lineage>
        <taxon>Eukaryota</taxon>
        <taxon>Sar</taxon>
        <taxon>Alveolata</taxon>
        <taxon>Ciliophora</taxon>
        <taxon>Intramacronucleata</taxon>
        <taxon>Spirotrichea</taxon>
        <taxon>Stichotrichia</taxon>
        <taxon>Sporadotrichida</taxon>
        <taxon>Halteriidae</taxon>
        <taxon>Halteria</taxon>
    </lineage>
</organism>